<dbReference type="InterPro" id="IPR046780">
    <property type="entry name" value="aBig_2"/>
</dbReference>
<dbReference type="PANTHER" id="PTHR43301">
    <property type="entry name" value="ARABINAN ENDO-1,5-ALPHA-L-ARABINOSIDASE"/>
    <property type="match status" value="1"/>
</dbReference>
<evidence type="ECO:0000256" key="1">
    <source>
        <dbReference type="ARBA" id="ARBA00004834"/>
    </source>
</evidence>
<dbReference type="InterPro" id="IPR032109">
    <property type="entry name" value="Big_3_5"/>
</dbReference>
<evidence type="ECO:0000259" key="7">
    <source>
        <dbReference type="Pfam" id="PF16640"/>
    </source>
</evidence>
<feature type="signal peptide" evidence="5">
    <location>
        <begin position="1"/>
        <end position="33"/>
    </location>
</feature>
<dbReference type="InterPro" id="IPR011081">
    <property type="entry name" value="Big_4"/>
</dbReference>
<comment type="similarity">
    <text evidence="2">Belongs to the glycosyl hydrolase 43 family.</text>
</comment>
<dbReference type="OrthoDB" id="9758923at2"/>
<organism evidence="9 10">
    <name type="scientific">Nocardioides gansuensis</name>
    <dbReference type="NCBI Taxonomy" id="2138300"/>
    <lineage>
        <taxon>Bacteria</taxon>
        <taxon>Bacillati</taxon>
        <taxon>Actinomycetota</taxon>
        <taxon>Actinomycetes</taxon>
        <taxon>Propionibacteriales</taxon>
        <taxon>Nocardioidaceae</taxon>
        <taxon>Nocardioides</taxon>
    </lineage>
</organism>
<feature type="domain" description="Bacterial Ig-like" evidence="6">
    <location>
        <begin position="808"/>
        <end position="866"/>
    </location>
</feature>
<dbReference type="SUPFAM" id="SSF75005">
    <property type="entry name" value="Arabinanase/levansucrase/invertase"/>
    <property type="match status" value="1"/>
</dbReference>
<dbReference type="Gene3D" id="2.115.10.20">
    <property type="entry name" value="Glycosyl hydrolase domain, family 43"/>
    <property type="match status" value="1"/>
</dbReference>
<dbReference type="Gene3D" id="2.60.40.10">
    <property type="entry name" value="Immunoglobulins"/>
    <property type="match status" value="1"/>
</dbReference>
<dbReference type="Pfam" id="PF07532">
    <property type="entry name" value="Big_4"/>
    <property type="match status" value="1"/>
</dbReference>
<sequence length="1242" mass="130001">MSRASTTKENRTMMRTRLSGVARAWAVGALALAASMGGVVPGAGPAAGAEGDLTSDLVGWWKLDESSGTVATDSSGNGRHGAVVGAATWNSGDGFTFSGGGNSSGNAITLPNNLLAGLQEVTVDFDVWVDTTPSGNNFIFNLGNSAAWPNGTGYLFVTDSDDGGRLRATVAENGHGTEQSASRVGGLTRGVWKHVTFSIDGGTPAAPGASRLYEDGVLVASNTNLTTNPGLMGTPDGTTTRNVLGRSAYAEDFSFKGRLRDFRIYSRALTAEEASASAQDTNVAAAEADAAALTLGDTTAVTSDLALPGTGPRGTSVSWATSDAAVVEADGTVHRPPYGQPDGRATLTATVTRGDVSRPAGPFSVTVLAEELDDAGKAQEAVDAVALVHPDDVRGNLTLPGSGLHGTTLTWSSGNPAVVTDSGEVTRPAHGSDPVDVPLTVTGTLDGSTATRTITVRVRPLPAPADHEAYAFAYFAGESTDDAEKIYFGASRGNDPLDYDVLNDGRPVLASEHGERGLRDPFLIRSPEGDRFYLLATDLKAYPSVDFGQAQETGSKYIEVWESTDLVNWSDQRHIKVSSDFAGNTWAPEAFYDEEAGEYVVYWASALYPTTDQAGRDIATSYQRMMYATTRDFVTFSEPKPWIDVKRGTGRGMIDATVVKDGDTYYRVVKDEASMTPRQERSTDLRATVTGSLPTTTSAPGWQLVKERVGVGQPNPWGGTFTQGEGPTVFPDNEIEDRWYMFIDQPSYHGGRGYLAFRTDDIASGAWQSVPAADLPSSPRHGTVIPVTQAELDRMRAAYQPELLVASVDDVTATTRQGAAPQLPSTVMAELGDGSTGKVEVRWDDVDPTSYAAPGTFTVRGTVARGSADHPVATVTVTDAADPVVTLSTGAADADDGWWATDPVRVSAHATDASGIDSVETSVDGAPWSATPGATGSALVSGDGTHTVTARALDTTGNRSAVATTEVRIDATDPVSRATLDAGRQVTVRAGDATSGVHRIETRVGSGSWTAYAGPFQVGDAATTVEYRAVDRAGNVEPASSLAVPGIGRELSLSSVAASTTTPVARYGATVPVSVRVSGAGTAPVGTVRVVAGDRLIASGELVDGRVRLAIDTAGLGVGEHALHVRYDGSATHRASVTTVAVTVERATSDTDVRVARSKDAERVTARVLVSTDPSGQVPDRVRAALVRRGKVLRSGWLDLSDNGRARWSLSTNRAGLYTVRIVTPDSETLAGSMDAARVRIR</sequence>
<dbReference type="NCBIfam" id="NF047446">
    <property type="entry name" value="barrel_OmpL47"/>
    <property type="match status" value="2"/>
</dbReference>
<dbReference type="InterPro" id="IPR050727">
    <property type="entry name" value="GH43_arabinanases"/>
</dbReference>
<evidence type="ECO:0000313" key="10">
    <source>
        <dbReference type="Proteomes" id="UP000246018"/>
    </source>
</evidence>
<evidence type="ECO:0000259" key="8">
    <source>
        <dbReference type="Pfam" id="PF20578"/>
    </source>
</evidence>
<keyword evidence="3" id="KW-0378">Hydrolase</keyword>
<feature type="domain" description="Atrophied bacterial Ig" evidence="8">
    <location>
        <begin position="287"/>
        <end position="369"/>
    </location>
</feature>
<dbReference type="Pfam" id="PF04616">
    <property type="entry name" value="Glyco_hydro_43"/>
    <property type="match status" value="1"/>
</dbReference>
<dbReference type="InterPro" id="IPR006710">
    <property type="entry name" value="Glyco_hydro_43"/>
</dbReference>
<comment type="pathway">
    <text evidence="1">Glycan metabolism; L-arabinan degradation.</text>
</comment>
<dbReference type="InterPro" id="IPR058094">
    <property type="entry name" value="Ig-like_OmpL47-like"/>
</dbReference>
<dbReference type="EMBL" id="QDGZ01000005">
    <property type="protein sequence ID" value="PVG82254.1"/>
    <property type="molecule type" value="Genomic_DNA"/>
</dbReference>
<evidence type="ECO:0000256" key="2">
    <source>
        <dbReference type="ARBA" id="ARBA00009865"/>
    </source>
</evidence>
<comment type="caution">
    <text evidence="9">The sequence shown here is derived from an EMBL/GenBank/DDBJ whole genome shotgun (WGS) entry which is preliminary data.</text>
</comment>
<dbReference type="GO" id="GO:0005975">
    <property type="term" value="P:carbohydrate metabolic process"/>
    <property type="evidence" value="ECO:0007669"/>
    <property type="project" value="InterPro"/>
</dbReference>
<protein>
    <submittedName>
        <fullName evidence="9">Uncharacterized protein</fullName>
    </submittedName>
</protein>
<feature type="domain" description="Bacterial Ig-like" evidence="7">
    <location>
        <begin position="1060"/>
        <end position="1144"/>
    </location>
</feature>
<feature type="domain" description="Atrophied bacterial Ig" evidence="8">
    <location>
        <begin position="389"/>
        <end position="459"/>
    </location>
</feature>
<dbReference type="AlphaFoldDB" id="A0A2T8F946"/>
<feature type="chain" id="PRO_5038611058" evidence="5">
    <location>
        <begin position="34"/>
        <end position="1242"/>
    </location>
</feature>
<dbReference type="Pfam" id="PF20578">
    <property type="entry name" value="aBig_2"/>
    <property type="match status" value="2"/>
</dbReference>
<gene>
    <name evidence="9" type="ORF">DDE18_12205</name>
</gene>
<evidence type="ECO:0000256" key="3">
    <source>
        <dbReference type="ARBA" id="ARBA00022801"/>
    </source>
</evidence>
<dbReference type="Gene3D" id="2.60.120.200">
    <property type="match status" value="1"/>
</dbReference>
<dbReference type="InterPro" id="IPR013783">
    <property type="entry name" value="Ig-like_fold"/>
</dbReference>
<keyword evidence="5" id="KW-0732">Signal</keyword>
<name>A0A2T8F946_9ACTN</name>
<accession>A0A2T8F946</accession>
<reference evidence="9 10" key="1">
    <citation type="submission" date="2018-04" db="EMBL/GenBank/DDBJ databases">
        <title>Genome of Nocardioides gansuensis WSJ-1.</title>
        <authorList>
            <person name="Wu S."/>
            <person name="Wang G."/>
        </authorList>
    </citation>
    <scope>NUCLEOTIDE SEQUENCE [LARGE SCALE GENOMIC DNA]</scope>
    <source>
        <strain evidence="9 10">WSJ-1</strain>
    </source>
</reference>
<evidence type="ECO:0000256" key="5">
    <source>
        <dbReference type="SAM" id="SignalP"/>
    </source>
</evidence>
<dbReference type="InterPro" id="IPR023296">
    <property type="entry name" value="Glyco_hydro_beta-prop_sf"/>
</dbReference>
<dbReference type="InterPro" id="IPR013320">
    <property type="entry name" value="ConA-like_dom_sf"/>
</dbReference>
<keyword evidence="10" id="KW-1185">Reference proteome</keyword>
<dbReference type="SUPFAM" id="SSF49899">
    <property type="entry name" value="Concanavalin A-like lectins/glucanases"/>
    <property type="match status" value="1"/>
</dbReference>
<dbReference type="Pfam" id="PF16640">
    <property type="entry name" value="Big_3_5"/>
    <property type="match status" value="1"/>
</dbReference>
<keyword evidence="4" id="KW-0326">Glycosidase</keyword>
<dbReference type="CDD" id="cd08983">
    <property type="entry name" value="GH43_Bt3655-like"/>
    <property type="match status" value="1"/>
</dbReference>
<dbReference type="Pfam" id="PF13385">
    <property type="entry name" value="Laminin_G_3"/>
    <property type="match status" value="1"/>
</dbReference>
<evidence type="ECO:0000259" key="6">
    <source>
        <dbReference type="Pfam" id="PF07532"/>
    </source>
</evidence>
<dbReference type="PANTHER" id="PTHR43301:SF3">
    <property type="entry name" value="ARABINAN ENDO-1,5-ALPHA-L-ARABINOSIDASE A-RELATED"/>
    <property type="match status" value="1"/>
</dbReference>
<dbReference type="Proteomes" id="UP000246018">
    <property type="component" value="Unassembled WGS sequence"/>
</dbReference>
<dbReference type="GO" id="GO:0004553">
    <property type="term" value="F:hydrolase activity, hydrolyzing O-glycosyl compounds"/>
    <property type="evidence" value="ECO:0007669"/>
    <property type="project" value="InterPro"/>
</dbReference>
<evidence type="ECO:0000313" key="9">
    <source>
        <dbReference type="EMBL" id="PVG82254.1"/>
    </source>
</evidence>
<proteinExistence type="inferred from homology"/>
<evidence type="ECO:0000256" key="4">
    <source>
        <dbReference type="ARBA" id="ARBA00023295"/>
    </source>
</evidence>